<dbReference type="Gene3D" id="3.40.50.300">
    <property type="entry name" value="P-loop containing nucleotide triphosphate hydrolases"/>
    <property type="match status" value="1"/>
</dbReference>
<dbReference type="AlphaFoldDB" id="A0A1A9GPL2"/>
<sequence>MAVIALTSASGSPGVTTTAVALAFLWPRPVVLVEADPTGGSAILAGYFRGTREYDVGIVELALSALPPSDALREAIGLIPDTHVSLLAGTRSRTQAAALRDVWTPLAETLGQLEENGQDVVIDAGRLGLSGSPEALMDTADLTLLVTRTNLPALSAARTWADAIARPAGDLRQAGILLIGEGKPYGATEVSSVVGQPVVASIADDAEGSAVFHRGSQQPKHFDTAPYVRSIRASIEAIHGVIQRRRTALLAQVNS</sequence>
<dbReference type="InterPro" id="IPR027417">
    <property type="entry name" value="P-loop_NTPase"/>
</dbReference>
<accession>A0A1A9GPL2</accession>
<gene>
    <name evidence="1" type="ORF">I601_3136</name>
</gene>
<proteinExistence type="predicted"/>
<dbReference type="STRING" id="1300347.I601_3136"/>
<dbReference type="PATRIC" id="fig|1300347.3.peg.3132"/>
<organism evidence="1 2">
    <name type="scientific">Nocardioides dokdonensis FR1436</name>
    <dbReference type="NCBI Taxonomy" id="1300347"/>
    <lineage>
        <taxon>Bacteria</taxon>
        <taxon>Bacillati</taxon>
        <taxon>Actinomycetota</taxon>
        <taxon>Actinomycetes</taxon>
        <taxon>Propionibacteriales</taxon>
        <taxon>Nocardioidaceae</taxon>
        <taxon>Nocardioides</taxon>
    </lineage>
</organism>
<dbReference type="SUPFAM" id="SSF52540">
    <property type="entry name" value="P-loop containing nucleoside triphosphate hydrolases"/>
    <property type="match status" value="1"/>
</dbReference>
<evidence type="ECO:0000313" key="1">
    <source>
        <dbReference type="EMBL" id="ANH39543.1"/>
    </source>
</evidence>
<reference evidence="1 2" key="1">
    <citation type="submission" date="2016-03" db="EMBL/GenBank/DDBJ databases">
        <title>Complete genome sequence of a soil Actinobacterium, Nocardioides dokdonensis FR1436.</title>
        <authorList>
            <person name="Kwon S.-K."/>
            <person name="Kim K."/>
            <person name="Kim J.F."/>
        </authorList>
    </citation>
    <scope>NUCLEOTIDE SEQUENCE [LARGE SCALE GENOMIC DNA]</scope>
    <source>
        <strain evidence="1 2">FR1436</strain>
    </source>
</reference>
<dbReference type="Proteomes" id="UP000077868">
    <property type="component" value="Chromosome"/>
</dbReference>
<protein>
    <recommendedName>
        <fullName evidence="3">CobQ/CobB/MinD/ParA nucleotide binding domain protein</fullName>
    </recommendedName>
</protein>
<dbReference type="EMBL" id="CP015079">
    <property type="protein sequence ID" value="ANH39543.1"/>
    <property type="molecule type" value="Genomic_DNA"/>
</dbReference>
<dbReference type="KEGG" id="ndk:I601_3136"/>
<evidence type="ECO:0008006" key="3">
    <source>
        <dbReference type="Google" id="ProtNLM"/>
    </source>
</evidence>
<name>A0A1A9GPL2_9ACTN</name>
<evidence type="ECO:0000313" key="2">
    <source>
        <dbReference type="Proteomes" id="UP000077868"/>
    </source>
</evidence>
<keyword evidence="2" id="KW-1185">Reference proteome</keyword>
<dbReference type="OrthoDB" id="5243870at2"/>